<dbReference type="Proteomes" id="UP000319769">
    <property type="component" value="Unassembled WGS sequence"/>
</dbReference>
<dbReference type="PANTHER" id="PTHR42859">
    <property type="entry name" value="OXIDOREDUCTASE"/>
    <property type="match status" value="1"/>
</dbReference>
<dbReference type="PROSITE" id="PS51379">
    <property type="entry name" value="4FE4S_FER_2"/>
    <property type="match status" value="1"/>
</dbReference>
<keyword evidence="8 12" id="KW-0249">Electron transport</keyword>
<dbReference type="PROSITE" id="PS00198">
    <property type="entry name" value="4FE4S_FER_1"/>
    <property type="match status" value="1"/>
</dbReference>
<evidence type="ECO:0000256" key="3">
    <source>
        <dbReference type="ARBA" id="ARBA00013529"/>
    </source>
</evidence>
<evidence type="ECO:0000256" key="10">
    <source>
        <dbReference type="ARBA" id="ARBA00023014"/>
    </source>
</evidence>
<dbReference type="NCBIfam" id="NF045480">
    <property type="entry name" value="FdxA_Actino"/>
    <property type="match status" value="1"/>
</dbReference>
<dbReference type="InterPro" id="IPR000813">
    <property type="entry name" value="7Fe_ferredoxin"/>
</dbReference>
<evidence type="ECO:0000256" key="11">
    <source>
        <dbReference type="ARBA" id="ARBA00023291"/>
    </source>
</evidence>
<evidence type="ECO:0000256" key="7">
    <source>
        <dbReference type="ARBA" id="ARBA00022737"/>
    </source>
</evidence>
<dbReference type="AlphaFoldDB" id="A0A5N0VEE2"/>
<keyword evidence="10 12" id="KW-0411">Iron-sulfur</keyword>
<keyword evidence="11 12" id="KW-0003">3Fe-4S</keyword>
<gene>
    <name evidence="14" type="ORF">FPZ12_007545</name>
</gene>
<evidence type="ECO:0000256" key="5">
    <source>
        <dbReference type="ARBA" id="ARBA00022485"/>
    </source>
</evidence>
<name>A0A5N0VEE2_9PSEU</name>
<keyword evidence="9 12" id="KW-0408">Iron</keyword>
<reference evidence="14" key="1">
    <citation type="submission" date="2019-09" db="EMBL/GenBank/DDBJ databases">
        <authorList>
            <person name="Teo W.F.A."/>
            <person name="Duangmal K."/>
        </authorList>
    </citation>
    <scope>NUCLEOTIDE SEQUENCE [LARGE SCALE GENOMIC DNA]</scope>
    <source>
        <strain evidence="14">K81G1</strain>
    </source>
</reference>
<comment type="cofactor">
    <cofactor evidence="12">
        <name>[3Fe-4S] cluster</name>
        <dbReference type="ChEBI" id="CHEBI:21137"/>
    </cofactor>
    <text evidence="12">Binds 1 [3Fe-4S] cluster.</text>
</comment>
<comment type="caution">
    <text evidence="14">The sequence shown here is derived from an EMBL/GenBank/DDBJ whole genome shotgun (WGS) entry which is preliminary data.</text>
</comment>
<keyword evidence="5 12" id="KW-0004">4Fe-4S</keyword>
<dbReference type="GO" id="GO:0009055">
    <property type="term" value="F:electron transfer activity"/>
    <property type="evidence" value="ECO:0007669"/>
    <property type="project" value="UniProtKB-UniRule"/>
</dbReference>
<dbReference type="InterPro" id="IPR017900">
    <property type="entry name" value="4Fe4S_Fe_S_CS"/>
</dbReference>
<evidence type="ECO:0000256" key="1">
    <source>
        <dbReference type="ARBA" id="ARBA00001966"/>
    </source>
</evidence>
<dbReference type="InterPro" id="IPR054830">
    <property type="entry name" value="FdxA_Actino"/>
</dbReference>
<evidence type="ECO:0000259" key="13">
    <source>
        <dbReference type="PROSITE" id="PS51379"/>
    </source>
</evidence>
<keyword evidence="6 12" id="KW-0479">Metal-binding</keyword>
<dbReference type="Gene3D" id="3.30.70.20">
    <property type="match status" value="1"/>
</dbReference>
<dbReference type="OrthoDB" id="9803397at2"/>
<protein>
    <recommendedName>
        <fullName evidence="3 12">Ferredoxin</fullName>
    </recommendedName>
</protein>
<dbReference type="SUPFAM" id="SSF54862">
    <property type="entry name" value="4Fe-4S ferredoxins"/>
    <property type="match status" value="1"/>
</dbReference>
<accession>A0A5N0VEE2</accession>
<dbReference type="InterPro" id="IPR050294">
    <property type="entry name" value="RnfB_subfamily"/>
</dbReference>
<sequence length="118" mass="12882">MPYVIAEPCIDVMDRSCMEECPVDCIYEGERKLYINPLECIDCGNCESACPVQAISQDRRVPDDQEQFVEDNRAFFEKPLPGRDDVLGAPGGAVNTGPIGVDTDFIAGYAAKSGKDSE</sequence>
<comment type="cofactor">
    <cofactor evidence="1 12">
        <name>[4Fe-4S] cluster</name>
        <dbReference type="ChEBI" id="CHEBI:49883"/>
    </cofactor>
</comment>
<evidence type="ECO:0000256" key="8">
    <source>
        <dbReference type="ARBA" id="ARBA00022982"/>
    </source>
</evidence>
<keyword evidence="4 12" id="KW-0813">Transport</keyword>
<dbReference type="PRINTS" id="PR00354">
    <property type="entry name" value="7FE8SFRDOXIN"/>
</dbReference>
<dbReference type="GO" id="GO:0051539">
    <property type="term" value="F:4 iron, 4 sulfur cluster binding"/>
    <property type="evidence" value="ECO:0007669"/>
    <property type="project" value="UniProtKB-UniRule"/>
</dbReference>
<evidence type="ECO:0000256" key="6">
    <source>
        <dbReference type="ARBA" id="ARBA00022723"/>
    </source>
</evidence>
<dbReference type="Pfam" id="PF00037">
    <property type="entry name" value="Fer4"/>
    <property type="match status" value="1"/>
</dbReference>
<evidence type="ECO:0000256" key="12">
    <source>
        <dbReference type="RuleBase" id="RU365098"/>
    </source>
</evidence>
<feature type="domain" description="4Fe-4S ferredoxin-type" evidence="13">
    <location>
        <begin position="31"/>
        <end position="60"/>
    </location>
</feature>
<evidence type="ECO:0000256" key="2">
    <source>
        <dbReference type="ARBA" id="ARBA00003532"/>
    </source>
</evidence>
<dbReference type="InterPro" id="IPR017896">
    <property type="entry name" value="4Fe4S_Fe-S-bd"/>
</dbReference>
<dbReference type="GO" id="GO:0051538">
    <property type="term" value="F:3 iron, 4 sulfur cluster binding"/>
    <property type="evidence" value="ECO:0007669"/>
    <property type="project" value="UniProtKB-UniRule"/>
</dbReference>
<proteinExistence type="predicted"/>
<dbReference type="PANTHER" id="PTHR42859:SF2">
    <property type="entry name" value="FERREDOXIN"/>
    <property type="match status" value="1"/>
</dbReference>
<evidence type="ECO:0000313" key="15">
    <source>
        <dbReference type="Proteomes" id="UP000319769"/>
    </source>
</evidence>
<evidence type="ECO:0000256" key="9">
    <source>
        <dbReference type="ARBA" id="ARBA00023004"/>
    </source>
</evidence>
<keyword evidence="15" id="KW-1185">Reference proteome</keyword>
<keyword evidence="7" id="KW-0677">Repeat</keyword>
<evidence type="ECO:0000313" key="14">
    <source>
        <dbReference type="EMBL" id="KAA9164435.1"/>
    </source>
</evidence>
<evidence type="ECO:0000256" key="4">
    <source>
        <dbReference type="ARBA" id="ARBA00022448"/>
    </source>
</evidence>
<organism evidence="14 15">
    <name type="scientific">Amycolatopsis acidicola</name>
    <dbReference type="NCBI Taxonomy" id="2596893"/>
    <lineage>
        <taxon>Bacteria</taxon>
        <taxon>Bacillati</taxon>
        <taxon>Actinomycetota</taxon>
        <taxon>Actinomycetes</taxon>
        <taxon>Pseudonocardiales</taxon>
        <taxon>Pseudonocardiaceae</taxon>
        <taxon>Amycolatopsis</taxon>
    </lineage>
</organism>
<dbReference type="EMBL" id="VMNW02000007">
    <property type="protein sequence ID" value="KAA9164435.1"/>
    <property type="molecule type" value="Genomic_DNA"/>
</dbReference>
<dbReference type="RefSeq" id="WP_144747085.1">
    <property type="nucleotide sequence ID" value="NZ_VMNW02000007.1"/>
</dbReference>
<comment type="function">
    <text evidence="2 12">Ferredoxins are iron-sulfur proteins that transfer electrons in a wide variety of metabolic reactions.</text>
</comment>
<dbReference type="GO" id="GO:0046872">
    <property type="term" value="F:metal ion binding"/>
    <property type="evidence" value="ECO:0007669"/>
    <property type="project" value="UniProtKB-UniRule"/>
</dbReference>